<evidence type="ECO:0000256" key="3">
    <source>
        <dbReference type="ARBA" id="ARBA00023163"/>
    </source>
</evidence>
<feature type="domain" description="HTH araC/xylS-type" evidence="4">
    <location>
        <begin position="153"/>
        <end position="251"/>
    </location>
</feature>
<keyword evidence="2" id="KW-0238">DNA-binding</keyword>
<organism evidence="5 6">
    <name type="scientific">Rhizobium loti</name>
    <name type="common">Mesorhizobium loti</name>
    <dbReference type="NCBI Taxonomy" id="381"/>
    <lineage>
        <taxon>Bacteria</taxon>
        <taxon>Pseudomonadati</taxon>
        <taxon>Pseudomonadota</taxon>
        <taxon>Alphaproteobacteria</taxon>
        <taxon>Hyphomicrobiales</taxon>
        <taxon>Phyllobacteriaceae</taxon>
        <taxon>Mesorhizobium</taxon>
    </lineage>
</organism>
<proteinExistence type="predicted"/>
<comment type="caution">
    <text evidence="5">The sequence shown here is derived from an EMBL/GenBank/DDBJ whole genome shotgun (WGS) entry which is preliminary data.</text>
</comment>
<dbReference type="PROSITE" id="PS01124">
    <property type="entry name" value="HTH_ARAC_FAMILY_2"/>
    <property type="match status" value="1"/>
</dbReference>
<dbReference type="AlphaFoldDB" id="A0A124GGL5"/>
<protein>
    <submittedName>
        <fullName evidence="5">Transcriptional regulator</fullName>
    </submittedName>
</protein>
<evidence type="ECO:0000256" key="1">
    <source>
        <dbReference type="ARBA" id="ARBA00023015"/>
    </source>
</evidence>
<gene>
    <name evidence="5" type="ORF">AU467_17945</name>
</gene>
<evidence type="ECO:0000256" key="2">
    <source>
        <dbReference type="ARBA" id="ARBA00023125"/>
    </source>
</evidence>
<dbReference type="PANTHER" id="PTHR46796:SF15">
    <property type="entry name" value="BLL1074 PROTEIN"/>
    <property type="match status" value="1"/>
</dbReference>
<dbReference type="EMBL" id="LPWA01000099">
    <property type="protein sequence ID" value="KUM27141.1"/>
    <property type="molecule type" value="Genomic_DNA"/>
</dbReference>
<sequence>MEAVLAQSTGFFRERPAAAGLASAFSAVWVHRMAEQDVPPIVITPDATIDLQWIDGRFRIAGPDKEPQIERPPAGSVIVGFRFRPGAAAGWLGVPASEIVGGRLDLGELWGTRARELSDRIKAAPDVAGIVRQLEEAIGMRTEGREALDPLMGRAFDVIDEGLPPKTPLLPFLQRQLHLSERTLRRRFEDAFGYGPKTLDRILRFHRFRRLREKAGEASTALLAIEAGYADQAHLIRESRRLTGVTPSALA</sequence>
<dbReference type="SMART" id="SM00342">
    <property type="entry name" value="HTH_ARAC"/>
    <property type="match status" value="1"/>
</dbReference>
<evidence type="ECO:0000313" key="6">
    <source>
        <dbReference type="Proteomes" id="UP000053176"/>
    </source>
</evidence>
<keyword evidence="3" id="KW-0804">Transcription</keyword>
<accession>A0A124GGL5</accession>
<name>A0A124GGL5_RHILI</name>
<evidence type="ECO:0000259" key="4">
    <source>
        <dbReference type="PROSITE" id="PS01124"/>
    </source>
</evidence>
<keyword evidence="1" id="KW-0805">Transcription regulation</keyword>
<dbReference type="Gene3D" id="1.10.10.60">
    <property type="entry name" value="Homeodomain-like"/>
    <property type="match status" value="1"/>
</dbReference>
<dbReference type="GO" id="GO:0003700">
    <property type="term" value="F:DNA-binding transcription factor activity"/>
    <property type="evidence" value="ECO:0007669"/>
    <property type="project" value="InterPro"/>
</dbReference>
<dbReference type="OrthoDB" id="9815799at2"/>
<dbReference type="GO" id="GO:0043565">
    <property type="term" value="F:sequence-specific DNA binding"/>
    <property type="evidence" value="ECO:0007669"/>
    <property type="project" value="InterPro"/>
</dbReference>
<dbReference type="Pfam" id="PF12833">
    <property type="entry name" value="HTH_18"/>
    <property type="match status" value="1"/>
</dbReference>
<dbReference type="Proteomes" id="UP000053176">
    <property type="component" value="Unassembled WGS sequence"/>
</dbReference>
<dbReference type="InterPro" id="IPR046532">
    <property type="entry name" value="DUF6597"/>
</dbReference>
<dbReference type="InterPro" id="IPR050204">
    <property type="entry name" value="AraC_XylS_family_regulators"/>
</dbReference>
<dbReference type="InterPro" id="IPR018060">
    <property type="entry name" value="HTH_AraC"/>
</dbReference>
<dbReference type="PANTHER" id="PTHR46796">
    <property type="entry name" value="HTH-TYPE TRANSCRIPTIONAL ACTIVATOR RHAS-RELATED"/>
    <property type="match status" value="1"/>
</dbReference>
<reference evidence="5 6" key="1">
    <citation type="submission" date="2015-12" db="EMBL/GenBank/DDBJ databases">
        <title>Draft genome sequence of Mesorhizobium sp. UFLA 01-765, a multitolerant efficient symbiont and plant-growth promoting strain isolated from Zn-mining soil using Leucaena leucocephala as a trap plant.</title>
        <authorList>
            <person name="Rangel W.M."/>
            <person name="Thijs S."/>
            <person name="Longatti S.M."/>
            <person name="Moreira F.M."/>
            <person name="Weyens N."/>
            <person name="Vangronsveld J."/>
            <person name="Van Hamme J.D."/>
            <person name="Bottos E.M."/>
            <person name="Rineau F."/>
        </authorList>
    </citation>
    <scope>NUCLEOTIDE SEQUENCE [LARGE SCALE GENOMIC DNA]</scope>
    <source>
        <strain evidence="5 6">UFLA 01-765</strain>
    </source>
</reference>
<dbReference type="Pfam" id="PF20240">
    <property type="entry name" value="DUF6597"/>
    <property type="match status" value="1"/>
</dbReference>
<evidence type="ECO:0000313" key="5">
    <source>
        <dbReference type="EMBL" id="KUM27141.1"/>
    </source>
</evidence>